<sequence>MAPHSTADTWAQGHDYSDSAPDYRESHRPRAIPPLSQDRDIVEPIAVVGFSLRFPEDAISADSFWEMLMEGRCTATEFPEDRLSVDAVYHPDENRRGTLPVRGGHFVKDSIAAFDAPFFSISVAEAAALDPQQRGLLETTYRALENGKFIGLFLLFLDRRLLTSLSRHSSRNRIRLEDLGVEASMNANRISWFFNFTGTSVNVDSACSSSLVALDLACKGLINRETNMRGRIRRSGLKRFRPFETEILSCISMQSYRDHAQRDSQETLIRETYERAGLDMKSTRFFEAHGTGNAIGDPTEASALGIAFRKSRTSDDPLYVGAVKGNIGHLEGASGIAGVIKTIMVLEKAVIPPNTNFERMNPRIDAEFLRIKFPLNPTPWPTKGLRRASVNSFGFGGTNSHVILDDAYHYLRQHGLVGNHNTVHDPPSPRSLQSPSPDHDESSVPRMLRPRLLVLSTHDKGGLKRLTAEYMRYFEKRTVARDQVVSYLDNLAYTFSSRRSSLPWKSFLLADSIDDLRHLHTKASHPQQSLAKPTLGFIFTGQGAQWAGMGRELSVFAIFEHSLREAEEYLTKLGCRWRLREELSREDSESNINKPEFSQPISTAIQIALVNLLHSFGIHATAVVGHSSGEIAAAYCLGAISAQAAWKIAYNRGTFAAALAKSSRRNGAMISVGLSEGQVQIYLDQVTHQSGIRGLTVACINSPRNVTVSGDAKQIDALKSMLDKDEIFARQLIVDVAYHSPHMEAIALDYGRSIQDLERGCALSDSTVMISSVTGQKVTQDQLSSPDYWVTNMVSPVRFSEAVGQLCARSAQKIRKKLDCSHRNYLQINVLLEIGPHSALQGPIRDILATVAGGANISYSPILVRRQSALHSALGAVGKLHCLGYPVNVDRVNRPNGIERKHPLTLPDLPEYPFDHSREYWHESRVSKRFRLNQQGKLDLLGKPVPDWNPLEAKWRNFIRVSEMPWVEDHVINGSLIYPAAGMLVMAIEAANQTADPNQAVTGFRLKDVLFQRALSVPQGSDGIETHLFLRQIRDASETATPWSEFRVCTCENATWQENCRGFIRVEYQAKHTEVDGGREMVEELNRCRRIDDLIAQSCTEAIDEKQLYKTLNASGFGFGPSFQPLKNGSFSDKDEARADVGLFQWPGHDHPQAHVVHPTTLDGILHLSIAALARGGRNQVSTAVPSLLRNMWIAKSGLSYPENVSVKAFAWITAKDNRGTEFNVSTLNASRDSVLAQIEGLRTTIVADSTSDSNQTHERQVCYDIDLRPDLDLLDRQQISDHCGQVRNHAPEPIGFYQNLTFLLFVFLSRSVAGIRDTEPENLQPHLRKYISWAKLQLEKYHSGTLPHSKPGWQLLLQDTEYIESLCTLIETTNDQGRVFVTTGRNLPMILRAEIDPLEFLFKSDLLRDLYQEINRNRTCFPEFERFLDAFAHKRPDIKILEIGAGTGGTTAKILRTLSNRGDGEQINPRYLSYCYTDISQSFFEQAQEDFRHYPRMTFSPLNIETNPVDQGYEAESYDLIVAANVLHATKDISVTMRHVRKLLRPGGKLMMYEPTQPDILRTGFVAGLLAGWWLGVEDYRPWGPSLTSELWQQVLSDNDFTGLDLELPDFVSPECQEGSILVTTATSSSSEKGIHHRIAIIADLDSEIQVQASQDLKGILLSEEPTGCDICTFDEAASTASKGDVVFIFLQELDRPFINTLSAKSYSSLQHLLVSSKGVLWVSGAGGASPKMSEHKIIDGLSRALRNENPERQFATLALDVDGVLTERQVQSIHQVYKTTRFGSDSTEYEPEYIEIDGVLNIPRAVQSSQLSQDLYIRSLSQQSNVQTVGESPPLKLTIESPGLLDTLHFIEDKSCMEPFESDDVEIQVKAIGMNFQDCLIALGRVPGMTFGKECAGIVTRAGENSGVLPGDRVLMYGSETFKTLVRGKKNHVCKISEEMSFQEAASIPAQFGTAWQVVHDLARIRKGETILIHAGAGGTGQAAIQISQYLGAEVYATVGSDGKKRVLMDEYGIQEDHIFYSRDTSFAKGIKRMTEGRGVDVIMNSLAGDSLLASWECIAPYGRFIEIGKKDILSNSNLPMFPFRKNASFMCFDGSTWLWERPFQAKENLQALLDLFAKRKLHPARPLHVHSISNIEEVFRLMQDGKTAGKLVLEVTPDAEVPTVLDTKPSFMLNPGKTYVIAGGLGGLGRSVARWFVGRGARNLILLSRSGARSDAALAFLEELREHGARVEAPPCDVTDAAAVQSALERCATDMPAIKGCVQGSMVLRDALFENMSFTDWKAATDCKTIGSWNLHTLLPKGLDFFIMLSSASGVVGLRGQANYAAGNTYMDALARHRVAHGEKAVSLDLGAMTDDGLLAEHIDLLNRVLAYGALNAISRQQFLAVLDYYCNPALPLLTPRQSQSIIGLGSGKATSLDGIALFRQPVFSHLRCASSSERGFATAGDDDQFDFQRLFAESTSLVEAGGVVSQALVTKLARSLSSLHNDVDLQQPLHTYGVDSLLAVELRSWIGKEWRADVPVFEILGGSTFSTVGLLVAARSEVKHGVWGS</sequence>
<dbReference type="Pfam" id="PF16197">
    <property type="entry name" value="KAsynt_C_assoc"/>
    <property type="match status" value="1"/>
</dbReference>
<dbReference type="SUPFAM" id="SSF55048">
    <property type="entry name" value="Probable ACP-binding domain of malonyl-CoA ACP transacylase"/>
    <property type="match status" value="1"/>
</dbReference>
<feature type="compositionally biased region" description="Basic and acidic residues" evidence="9">
    <location>
        <begin position="15"/>
        <end position="28"/>
    </location>
</feature>
<gene>
    <name evidence="13" type="ORF">FRX48_06260</name>
</gene>
<dbReference type="GO" id="GO:0004315">
    <property type="term" value="F:3-oxoacyl-[acyl-carrier-protein] synthase activity"/>
    <property type="evidence" value="ECO:0007669"/>
    <property type="project" value="InterPro"/>
</dbReference>
<dbReference type="PROSITE" id="PS00012">
    <property type="entry name" value="PHOSPHOPANTETHEINE"/>
    <property type="match status" value="1"/>
</dbReference>
<dbReference type="CDD" id="cd05195">
    <property type="entry name" value="enoyl_red"/>
    <property type="match status" value="1"/>
</dbReference>
<dbReference type="Gene3D" id="3.40.50.150">
    <property type="entry name" value="Vaccinia Virus protein VP39"/>
    <property type="match status" value="1"/>
</dbReference>
<dbReference type="Pfam" id="PF23114">
    <property type="entry name" value="NAD-bd_HRPKS_sdrA"/>
    <property type="match status" value="1"/>
</dbReference>
<evidence type="ECO:0000256" key="3">
    <source>
        <dbReference type="ARBA" id="ARBA00022679"/>
    </source>
</evidence>
<evidence type="ECO:0000259" key="10">
    <source>
        <dbReference type="PROSITE" id="PS50075"/>
    </source>
</evidence>
<dbReference type="InterPro" id="IPR057326">
    <property type="entry name" value="KR_dom"/>
</dbReference>
<dbReference type="SUPFAM" id="SSF47336">
    <property type="entry name" value="ACP-like"/>
    <property type="match status" value="1"/>
</dbReference>
<proteinExistence type="predicted"/>
<dbReference type="GO" id="GO:0016491">
    <property type="term" value="F:oxidoreductase activity"/>
    <property type="evidence" value="ECO:0007669"/>
    <property type="project" value="UniProtKB-KW"/>
</dbReference>
<dbReference type="Pfam" id="PF08242">
    <property type="entry name" value="Methyltransf_12"/>
    <property type="match status" value="1"/>
</dbReference>
<dbReference type="GO" id="GO:0030639">
    <property type="term" value="P:polyketide biosynthetic process"/>
    <property type="evidence" value="ECO:0007669"/>
    <property type="project" value="UniProtKB-ARBA"/>
</dbReference>
<feature type="region of interest" description="Disordered" evidence="9">
    <location>
        <begin position="1"/>
        <end position="36"/>
    </location>
</feature>
<feature type="region of interest" description="Disordered" evidence="9">
    <location>
        <begin position="418"/>
        <end position="444"/>
    </location>
</feature>
<dbReference type="SMART" id="SM00823">
    <property type="entry name" value="PKS_PP"/>
    <property type="match status" value="1"/>
</dbReference>
<dbReference type="SMART" id="SM00822">
    <property type="entry name" value="PKS_KR"/>
    <property type="match status" value="1"/>
</dbReference>
<dbReference type="SUPFAM" id="SSF52151">
    <property type="entry name" value="FabD/lysophospholipase-like"/>
    <property type="match status" value="1"/>
</dbReference>
<keyword evidence="6" id="KW-0511">Multifunctional enzyme</keyword>
<dbReference type="InterPro" id="IPR049900">
    <property type="entry name" value="PKS_mFAS_DH"/>
</dbReference>
<keyword evidence="7" id="KW-0012">Acyltransferase</keyword>
<evidence type="ECO:0000259" key="11">
    <source>
        <dbReference type="PROSITE" id="PS52004"/>
    </source>
</evidence>
<dbReference type="GO" id="GO:1901336">
    <property type="term" value="P:lactone biosynthetic process"/>
    <property type="evidence" value="ECO:0007669"/>
    <property type="project" value="UniProtKB-ARBA"/>
</dbReference>
<dbReference type="CDD" id="cd05274">
    <property type="entry name" value="KR_FAS_SDR_x"/>
    <property type="match status" value="1"/>
</dbReference>
<dbReference type="SUPFAM" id="SSF50129">
    <property type="entry name" value="GroES-like"/>
    <property type="match status" value="1"/>
</dbReference>
<dbReference type="Pfam" id="PF08659">
    <property type="entry name" value="KR"/>
    <property type="match status" value="1"/>
</dbReference>
<dbReference type="CDD" id="cd02440">
    <property type="entry name" value="AdoMet_MTases"/>
    <property type="match status" value="1"/>
</dbReference>
<dbReference type="SUPFAM" id="SSF51735">
    <property type="entry name" value="NAD(P)-binding Rossmann-fold domains"/>
    <property type="match status" value="2"/>
</dbReference>
<dbReference type="SMART" id="SM00827">
    <property type="entry name" value="PKS_AT"/>
    <property type="match status" value="1"/>
</dbReference>
<evidence type="ECO:0000259" key="12">
    <source>
        <dbReference type="PROSITE" id="PS52019"/>
    </source>
</evidence>
<feature type="active site" description="Proton donor; for dehydratase activity" evidence="8">
    <location>
        <position position="1163"/>
    </location>
</feature>
<dbReference type="Pfam" id="PF08240">
    <property type="entry name" value="ADH_N"/>
    <property type="match status" value="1"/>
</dbReference>
<dbReference type="GO" id="GO:0006633">
    <property type="term" value="P:fatty acid biosynthetic process"/>
    <property type="evidence" value="ECO:0007669"/>
    <property type="project" value="InterPro"/>
</dbReference>
<dbReference type="InterPro" id="IPR014043">
    <property type="entry name" value="Acyl_transferase_dom"/>
</dbReference>
<keyword evidence="5" id="KW-0560">Oxidoreductase</keyword>
<feature type="region of interest" description="C-terminal hotdog fold" evidence="8">
    <location>
        <begin position="1100"/>
        <end position="1253"/>
    </location>
</feature>
<feature type="region of interest" description="N-terminal hotdog fold" evidence="8">
    <location>
        <begin position="938"/>
        <end position="1071"/>
    </location>
</feature>
<evidence type="ECO:0000256" key="6">
    <source>
        <dbReference type="ARBA" id="ARBA00023268"/>
    </source>
</evidence>
<feature type="domain" description="PKS/mFAS DH" evidence="12">
    <location>
        <begin position="938"/>
        <end position="1253"/>
    </location>
</feature>
<dbReference type="Proteomes" id="UP000324767">
    <property type="component" value="Unassembled WGS sequence"/>
</dbReference>
<feature type="domain" description="Ketosynthase family 3 (KS3)" evidence="11">
    <location>
        <begin position="42"/>
        <end position="406"/>
    </location>
</feature>
<dbReference type="Gene3D" id="3.30.70.3290">
    <property type="match status" value="1"/>
</dbReference>
<evidence type="ECO:0000313" key="13">
    <source>
        <dbReference type="EMBL" id="KAA6409648.1"/>
    </source>
</evidence>
<dbReference type="SUPFAM" id="SSF53335">
    <property type="entry name" value="S-adenosyl-L-methionine-dependent methyltransferases"/>
    <property type="match status" value="1"/>
</dbReference>
<evidence type="ECO:0000256" key="7">
    <source>
        <dbReference type="ARBA" id="ARBA00023315"/>
    </source>
</evidence>
<dbReference type="PROSITE" id="PS52019">
    <property type="entry name" value="PKS_MFAS_DH"/>
    <property type="match status" value="1"/>
</dbReference>
<dbReference type="Pfam" id="PF13602">
    <property type="entry name" value="ADH_zinc_N_2"/>
    <property type="match status" value="1"/>
</dbReference>
<dbReference type="OrthoDB" id="329835at2759"/>
<evidence type="ECO:0000256" key="4">
    <source>
        <dbReference type="ARBA" id="ARBA00022857"/>
    </source>
</evidence>
<keyword evidence="2" id="KW-0597">Phosphoprotein</keyword>
<dbReference type="InterPro" id="IPR009081">
    <property type="entry name" value="PP-bd_ACP"/>
</dbReference>
<feature type="active site" description="Proton acceptor; for dehydratase activity" evidence="8">
    <location>
        <position position="970"/>
    </location>
</feature>
<keyword evidence="1" id="KW-0596">Phosphopantetheine</keyword>
<dbReference type="InterPro" id="IPR014030">
    <property type="entry name" value="Ketoacyl_synth_N"/>
</dbReference>
<evidence type="ECO:0000256" key="2">
    <source>
        <dbReference type="ARBA" id="ARBA00022553"/>
    </source>
</evidence>
<evidence type="ECO:0000256" key="8">
    <source>
        <dbReference type="PROSITE-ProRule" id="PRU01363"/>
    </source>
</evidence>
<dbReference type="CDD" id="cd00833">
    <property type="entry name" value="PKS"/>
    <property type="match status" value="1"/>
</dbReference>
<dbReference type="InterPro" id="IPR036736">
    <property type="entry name" value="ACP-like_sf"/>
</dbReference>
<dbReference type="InterPro" id="IPR014031">
    <property type="entry name" value="Ketoacyl_synth_C"/>
</dbReference>
<dbReference type="SMART" id="SM00829">
    <property type="entry name" value="PKS_ER"/>
    <property type="match status" value="1"/>
</dbReference>
<dbReference type="Pfam" id="PF00109">
    <property type="entry name" value="ketoacyl-synt"/>
    <property type="match status" value="1"/>
</dbReference>
<dbReference type="InterPro" id="IPR013968">
    <property type="entry name" value="PKS_KR"/>
</dbReference>
<dbReference type="InterPro" id="IPR056501">
    <property type="entry name" value="NAD-bd_HRPKS_sdrA"/>
</dbReference>
<dbReference type="PROSITE" id="PS52004">
    <property type="entry name" value="KS3_2"/>
    <property type="match status" value="1"/>
</dbReference>
<evidence type="ECO:0000313" key="14">
    <source>
        <dbReference type="Proteomes" id="UP000324767"/>
    </source>
</evidence>
<dbReference type="InterPro" id="IPR001227">
    <property type="entry name" value="Ac_transferase_dom_sf"/>
</dbReference>
<name>A0A5M8PL90_9LECA</name>
<dbReference type="Pfam" id="PF23297">
    <property type="entry name" value="ACP_SdgA_C"/>
    <property type="match status" value="1"/>
</dbReference>
<dbReference type="Gene3D" id="3.40.47.10">
    <property type="match status" value="2"/>
</dbReference>
<feature type="domain" description="Carrier" evidence="10">
    <location>
        <begin position="2467"/>
        <end position="2547"/>
    </location>
</feature>
<dbReference type="InterPro" id="IPR020843">
    <property type="entry name" value="ER"/>
</dbReference>
<dbReference type="Gene3D" id="3.10.129.110">
    <property type="entry name" value="Polyketide synthase dehydratase"/>
    <property type="match status" value="1"/>
</dbReference>
<dbReference type="FunFam" id="3.40.50.720:FF:000209">
    <property type="entry name" value="Polyketide synthase Pks12"/>
    <property type="match status" value="1"/>
</dbReference>
<dbReference type="PROSITE" id="PS50075">
    <property type="entry name" value="CARRIER"/>
    <property type="match status" value="1"/>
</dbReference>
<organism evidence="13 14">
    <name type="scientific">Lasallia pustulata</name>
    <dbReference type="NCBI Taxonomy" id="136370"/>
    <lineage>
        <taxon>Eukaryota</taxon>
        <taxon>Fungi</taxon>
        <taxon>Dikarya</taxon>
        <taxon>Ascomycota</taxon>
        <taxon>Pezizomycotina</taxon>
        <taxon>Lecanoromycetes</taxon>
        <taxon>OSLEUM clade</taxon>
        <taxon>Umbilicariomycetidae</taxon>
        <taxon>Umbilicariales</taxon>
        <taxon>Umbilicariaceae</taxon>
        <taxon>Lasallia</taxon>
    </lineage>
</organism>
<reference evidence="13 14" key="1">
    <citation type="submission" date="2019-09" db="EMBL/GenBank/DDBJ databases">
        <title>The hologenome of the rock-dwelling lichen Lasallia pustulata.</title>
        <authorList>
            <person name="Greshake Tzovaras B."/>
            <person name="Segers F."/>
            <person name="Bicker A."/>
            <person name="Dal Grande F."/>
            <person name="Otte J."/>
            <person name="Hankeln T."/>
            <person name="Schmitt I."/>
            <person name="Ebersberger I."/>
        </authorList>
    </citation>
    <scope>NUCLEOTIDE SEQUENCE [LARGE SCALE GENOMIC DNA]</scope>
    <source>
        <strain evidence="13">A1-1</strain>
    </source>
</reference>
<dbReference type="Gene3D" id="1.10.1200.10">
    <property type="entry name" value="ACP-like"/>
    <property type="match status" value="1"/>
</dbReference>
<evidence type="ECO:0000256" key="5">
    <source>
        <dbReference type="ARBA" id="ARBA00023002"/>
    </source>
</evidence>
<evidence type="ECO:0000256" key="1">
    <source>
        <dbReference type="ARBA" id="ARBA00022450"/>
    </source>
</evidence>
<dbReference type="EMBL" id="VXIT01000010">
    <property type="protein sequence ID" value="KAA6409648.1"/>
    <property type="molecule type" value="Genomic_DNA"/>
</dbReference>
<dbReference type="Gene3D" id="3.40.50.720">
    <property type="entry name" value="NAD(P)-binding Rossmann-like Domain"/>
    <property type="match status" value="1"/>
</dbReference>
<dbReference type="Gene3D" id="3.40.366.10">
    <property type="entry name" value="Malonyl-Coenzyme A Acyl Carrier Protein, domain 2"/>
    <property type="match status" value="1"/>
</dbReference>
<dbReference type="GO" id="GO:0031177">
    <property type="term" value="F:phosphopantetheine binding"/>
    <property type="evidence" value="ECO:0007669"/>
    <property type="project" value="InterPro"/>
</dbReference>
<dbReference type="InterPro" id="IPR006162">
    <property type="entry name" value="Ppantetheine_attach_site"/>
</dbReference>
<dbReference type="PROSITE" id="PS00606">
    <property type="entry name" value="KS3_1"/>
    <property type="match status" value="1"/>
</dbReference>
<dbReference type="InterPro" id="IPR016036">
    <property type="entry name" value="Malonyl_transacylase_ACP-bd"/>
</dbReference>
<accession>A0A5M8PL90</accession>
<dbReference type="InterPro" id="IPR013154">
    <property type="entry name" value="ADH-like_N"/>
</dbReference>
<dbReference type="InterPro" id="IPR013217">
    <property type="entry name" value="Methyltransf_12"/>
</dbReference>
<keyword evidence="3" id="KW-0808">Transferase</keyword>
<dbReference type="InterPro" id="IPR036291">
    <property type="entry name" value="NAD(P)-bd_dom_sf"/>
</dbReference>
<dbReference type="InterPro" id="IPR050091">
    <property type="entry name" value="PKS_NRPS_Biosynth_Enz"/>
</dbReference>
<dbReference type="InterPro" id="IPR016039">
    <property type="entry name" value="Thiolase-like"/>
</dbReference>
<dbReference type="InterPro" id="IPR018201">
    <property type="entry name" value="Ketoacyl_synth_AS"/>
</dbReference>
<dbReference type="Pfam" id="PF21089">
    <property type="entry name" value="PKS_DH_N"/>
    <property type="match status" value="1"/>
</dbReference>
<dbReference type="SUPFAM" id="SSF53901">
    <property type="entry name" value="Thiolase-like"/>
    <property type="match status" value="1"/>
</dbReference>
<comment type="caution">
    <text evidence="13">The sequence shown here is derived from an EMBL/GenBank/DDBJ whole genome shotgun (WGS) entry which is preliminary data.</text>
</comment>
<dbReference type="GO" id="GO:0004312">
    <property type="term" value="F:fatty acid synthase activity"/>
    <property type="evidence" value="ECO:0007669"/>
    <property type="project" value="TreeGrafter"/>
</dbReference>
<dbReference type="PANTHER" id="PTHR43775">
    <property type="entry name" value="FATTY ACID SYNTHASE"/>
    <property type="match status" value="1"/>
</dbReference>
<dbReference type="InterPro" id="IPR020806">
    <property type="entry name" value="PKS_PP-bd"/>
</dbReference>
<keyword evidence="4" id="KW-0521">NADP</keyword>
<dbReference type="InterPro" id="IPR032821">
    <property type="entry name" value="PKS_assoc"/>
</dbReference>
<evidence type="ECO:0000256" key="9">
    <source>
        <dbReference type="SAM" id="MobiDB-lite"/>
    </source>
</evidence>
<dbReference type="Pfam" id="PF02801">
    <property type="entry name" value="Ketoacyl-synt_C"/>
    <property type="match status" value="1"/>
</dbReference>
<dbReference type="InterPro" id="IPR016035">
    <property type="entry name" value="Acyl_Trfase/lysoPLipase"/>
</dbReference>
<dbReference type="PANTHER" id="PTHR43775:SF29">
    <property type="entry name" value="ASPERFURANONE POLYKETIDE SYNTHASE AFOG-RELATED"/>
    <property type="match status" value="1"/>
</dbReference>
<dbReference type="InterPro" id="IPR042104">
    <property type="entry name" value="PKS_dehydratase_sf"/>
</dbReference>
<dbReference type="Gene3D" id="3.90.180.10">
    <property type="entry name" value="Medium-chain alcohol dehydrogenases, catalytic domain"/>
    <property type="match status" value="1"/>
</dbReference>
<dbReference type="InterPro" id="IPR011032">
    <property type="entry name" value="GroES-like_sf"/>
</dbReference>
<dbReference type="Pfam" id="PF00698">
    <property type="entry name" value="Acyl_transf_1"/>
    <property type="match status" value="1"/>
</dbReference>
<dbReference type="SMART" id="SM00826">
    <property type="entry name" value="PKS_DH"/>
    <property type="match status" value="1"/>
</dbReference>
<dbReference type="InterPro" id="IPR049552">
    <property type="entry name" value="PKS_DH_N"/>
</dbReference>
<dbReference type="Pfam" id="PF14765">
    <property type="entry name" value="PS-DH"/>
    <property type="match status" value="1"/>
</dbReference>
<dbReference type="InterPro" id="IPR020841">
    <property type="entry name" value="PKS_Beta-ketoAc_synthase_dom"/>
</dbReference>
<dbReference type="InterPro" id="IPR029063">
    <property type="entry name" value="SAM-dependent_MTases_sf"/>
</dbReference>
<protein>
    <submittedName>
        <fullName evidence="13">Reducing type I polyketide synthase</fullName>
    </submittedName>
</protein>
<dbReference type="InterPro" id="IPR049551">
    <property type="entry name" value="PKS_DH_C"/>
</dbReference>
<dbReference type="SMART" id="SM00825">
    <property type="entry name" value="PKS_KS"/>
    <property type="match status" value="1"/>
</dbReference>
<dbReference type="InterPro" id="IPR020807">
    <property type="entry name" value="PKS_DH"/>
</dbReference>